<reference evidence="1 2" key="1">
    <citation type="submission" date="2019-11" db="EMBL/GenBank/DDBJ databases">
        <title>Draft genome sequences of five Paenibacillus species of dairy origin.</title>
        <authorList>
            <person name="Olajide A.M."/>
            <person name="Chen S."/>
            <person name="Lapointe G."/>
        </authorList>
    </citation>
    <scope>NUCLEOTIDE SEQUENCE [LARGE SCALE GENOMIC DNA]</scope>
    <source>
        <strain evidence="1 2">2CS3</strain>
    </source>
</reference>
<evidence type="ECO:0008006" key="3">
    <source>
        <dbReference type="Google" id="ProtNLM"/>
    </source>
</evidence>
<dbReference type="InterPro" id="IPR050696">
    <property type="entry name" value="FtsA/MreB"/>
</dbReference>
<name>A0A7X3CQF7_9BACL</name>
<dbReference type="Proteomes" id="UP000450917">
    <property type="component" value="Unassembled WGS sequence"/>
</dbReference>
<accession>A0A7X3CQF7</accession>
<keyword evidence="2" id="KW-1185">Reference proteome</keyword>
<dbReference type="PANTHER" id="PTHR32432">
    <property type="entry name" value="CELL DIVISION PROTEIN FTSA-RELATED"/>
    <property type="match status" value="1"/>
</dbReference>
<proteinExistence type="predicted"/>
<evidence type="ECO:0000313" key="1">
    <source>
        <dbReference type="EMBL" id="MUG69595.1"/>
    </source>
</evidence>
<gene>
    <name evidence="1" type="ORF">GNP93_02775</name>
</gene>
<comment type="caution">
    <text evidence="1">The sequence shown here is derived from an EMBL/GenBank/DDBJ whole genome shotgun (WGS) entry which is preliminary data.</text>
</comment>
<dbReference type="InterPro" id="IPR005883">
    <property type="entry name" value="PilM"/>
</dbReference>
<dbReference type="AlphaFoldDB" id="A0A7X3CQF7"/>
<dbReference type="CDD" id="cd24049">
    <property type="entry name" value="ASKHA_NBD_PilM"/>
    <property type="match status" value="1"/>
</dbReference>
<organism evidence="1 2">
    <name type="scientific">Paenibacillus validus</name>
    <dbReference type="NCBI Taxonomy" id="44253"/>
    <lineage>
        <taxon>Bacteria</taxon>
        <taxon>Bacillati</taxon>
        <taxon>Bacillota</taxon>
        <taxon>Bacilli</taxon>
        <taxon>Bacillales</taxon>
        <taxon>Paenibacillaceae</taxon>
        <taxon>Paenibacillus</taxon>
    </lineage>
</organism>
<dbReference type="PANTHER" id="PTHR32432:SF3">
    <property type="entry name" value="ETHANOLAMINE UTILIZATION PROTEIN EUTJ"/>
    <property type="match status" value="1"/>
</dbReference>
<evidence type="ECO:0000313" key="2">
    <source>
        <dbReference type="Proteomes" id="UP000450917"/>
    </source>
</evidence>
<protein>
    <recommendedName>
        <fullName evidence="3">Pilus assembly protein PilM</fullName>
    </recommendedName>
</protein>
<sequence>MLSGFIEKGGMVTMPNRFSSIVQLFSPVTSSLGLEITDSSIKMTELRLHKSKPPEIKAYHVEKLPKKAVEDGRILEPVTVTRALQTLTARVSQKTKFVHMVLPSQAIMVRFLKFPDIAHKDLVRLVDFEMKHHIHLPFDQPVYDFVKMNGTEAGRLTGHSSRRQKKIVHNKLPEASKSDDLFGQAAASKESVGLDLKGVDGLFGDSRQAEEGPQVEKTQCEVMLVAAPRELVDEYMHAVKAANLKVSSLEIKALSLYRVIEYMDFADKQGTLLVLDINERLADMSIFHDGMLKITRTVPVSFSEKEEGGAASDIDQLFAAFSDPDADFRGSCGDLAHELERLMNFYRYTLNNRSQEFSRLVLAGDVGRLNEIAGLLRERLQLEITMFYTERVQVQNMFQDLFPVYAVPIGLALRGNST</sequence>
<dbReference type="EMBL" id="WNZX01000002">
    <property type="protein sequence ID" value="MUG69595.1"/>
    <property type="molecule type" value="Genomic_DNA"/>
</dbReference>
<dbReference type="Pfam" id="PF11104">
    <property type="entry name" value="PilM_2"/>
    <property type="match status" value="1"/>
</dbReference>
<dbReference type="Gene3D" id="3.30.420.40">
    <property type="match status" value="1"/>
</dbReference>